<dbReference type="Gene3D" id="1.10.260.40">
    <property type="entry name" value="lambda repressor-like DNA-binding domains"/>
    <property type="match status" value="1"/>
</dbReference>
<sequence length="189" mass="20361">MANNLRSLREGRAWSQEQAAEALGTTRNQYAKLEGGSRRLSDVWIARAAAAFGIDAGDVVTDRRGTVPVVGYVGAGSEAHFGDAQGPLGEAAAPDGSTPRTVAVEVRGDSLGSFFDRWLVFYDDVRSPITDDLVGRLCVVGLDDERVLVKMVTRSRSGRERFDLHGQFGDPILDVGIAWAAPVKSFVPR</sequence>
<evidence type="ECO:0000313" key="3">
    <source>
        <dbReference type="Proteomes" id="UP001165667"/>
    </source>
</evidence>
<dbReference type="GO" id="GO:0003677">
    <property type="term" value="F:DNA binding"/>
    <property type="evidence" value="ECO:0007669"/>
    <property type="project" value="InterPro"/>
</dbReference>
<dbReference type="SMART" id="SM00530">
    <property type="entry name" value="HTH_XRE"/>
    <property type="match status" value="1"/>
</dbReference>
<dbReference type="SUPFAM" id="SSF47413">
    <property type="entry name" value="lambda repressor-like DNA-binding domains"/>
    <property type="match status" value="1"/>
</dbReference>
<dbReference type="Gene3D" id="2.10.109.10">
    <property type="entry name" value="Umud Fragment, subunit A"/>
    <property type="match status" value="1"/>
</dbReference>
<protein>
    <submittedName>
        <fullName evidence="2">Helix-turn-helix domain-containing protein</fullName>
    </submittedName>
</protein>
<name>A0AA41YUT5_9HYPH</name>
<gene>
    <name evidence="2" type="ORF">M8523_06770</name>
</gene>
<keyword evidence="3" id="KW-1185">Reference proteome</keyword>
<proteinExistence type="predicted"/>
<dbReference type="RefSeq" id="WP_282584084.1">
    <property type="nucleotide sequence ID" value="NZ_JAMOIM010000003.1"/>
</dbReference>
<accession>A0AA41YUT5</accession>
<organism evidence="2 3">
    <name type="scientific">Lichenifustis flavocetrariae</name>
    <dbReference type="NCBI Taxonomy" id="2949735"/>
    <lineage>
        <taxon>Bacteria</taxon>
        <taxon>Pseudomonadati</taxon>
        <taxon>Pseudomonadota</taxon>
        <taxon>Alphaproteobacteria</taxon>
        <taxon>Hyphomicrobiales</taxon>
        <taxon>Lichenihabitantaceae</taxon>
        <taxon>Lichenifustis</taxon>
    </lineage>
</organism>
<evidence type="ECO:0000313" key="2">
    <source>
        <dbReference type="EMBL" id="MCW6507725.1"/>
    </source>
</evidence>
<dbReference type="Pfam" id="PF13560">
    <property type="entry name" value="HTH_31"/>
    <property type="match status" value="1"/>
</dbReference>
<dbReference type="PROSITE" id="PS50943">
    <property type="entry name" value="HTH_CROC1"/>
    <property type="match status" value="1"/>
</dbReference>
<reference evidence="2" key="1">
    <citation type="submission" date="2022-05" db="EMBL/GenBank/DDBJ databases">
        <authorList>
            <person name="Pankratov T."/>
        </authorList>
    </citation>
    <scope>NUCLEOTIDE SEQUENCE</scope>
    <source>
        <strain evidence="2">BP6-180914</strain>
    </source>
</reference>
<dbReference type="Proteomes" id="UP001165667">
    <property type="component" value="Unassembled WGS sequence"/>
</dbReference>
<feature type="domain" description="HTH cro/C1-type" evidence="1">
    <location>
        <begin position="5"/>
        <end position="59"/>
    </location>
</feature>
<evidence type="ECO:0000259" key="1">
    <source>
        <dbReference type="PROSITE" id="PS50943"/>
    </source>
</evidence>
<dbReference type="EMBL" id="JAMOIM010000003">
    <property type="protein sequence ID" value="MCW6507725.1"/>
    <property type="molecule type" value="Genomic_DNA"/>
</dbReference>
<dbReference type="InterPro" id="IPR001387">
    <property type="entry name" value="Cro/C1-type_HTH"/>
</dbReference>
<dbReference type="AlphaFoldDB" id="A0AA41YUT5"/>
<dbReference type="CDD" id="cd00093">
    <property type="entry name" value="HTH_XRE"/>
    <property type="match status" value="1"/>
</dbReference>
<dbReference type="InterPro" id="IPR010982">
    <property type="entry name" value="Lambda_DNA-bd_dom_sf"/>
</dbReference>
<comment type="caution">
    <text evidence="2">The sequence shown here is derived from an EMBL/GenBank/DDBJ whole genome shotgun (WGS) entry which is preliminary data.</text>
</comment>